<name>A0A8C9S4N1_SCLFO</name>
<proteinExistence type="predicted"/>
<evidence type="ECO:0000313" key="1">
    <source>
        <dbReference type="Ensembl" id="ENSSFOP00015024462.1"/>
    </source>
</evidence>
<dbReference type="Ensembl" id="ENSSFOT00015024728.2">
    <property type="protein sequence ID" value="ENSSFOP00015024462.1"/>
    <property type="gene ID" value="ENSSFOG00015015732.2"/>
</dbReference>
<keyword evidence="2" id="KW-1185">Reference proteome</keyword>
<evidence type="ECO:0008006" key="3">
    <source>
        <dbReference type="Google" id="ProtNLM"/>
    </source>
</evidence>
<dbReference type="GeneTree" id="ENSGT00440000038757"/>
<sequence>MRNVFKETASLSVLLERRLELAHRQYSVDVDLLLPGLLGTRVFGLMQNRASQWSSALRVKYGLRGDARNLRHECHTAQTARNELQPNETHHLRAEHELHCSNAMSINHKLLLRHEEGPGHVRSVLDLSYGKHWDEINNKRRVLLSQSFKNQSRHALTSYLLEFSLQVLEKHLSYRTQLLHSHLRQKGAESSTHLKVNYNDQLPLIAGLHWRDLSKARLRRWEGAFNMDTPWLYVYTAHKLSQPQRRAVQFSTEITTRKWVTLRSLVLEGFYREKSREREGRLHLYTPTDTYFKVSGWGTTGKQSLKASGALSSVWTPTLRGDLSLEGKKDKKALQLVSSYGRQNITISASVVTIDKRLRKRLVAMKVVLMEPKGLPVELELEGAVEELKRDRELYQKQGTLRLRQPFLHFPQKLLLHEVFTVDLRRSRYILESRAVLSGNKECLHRLTLSYHPDKPSVCSALTHPFRSETIPQDSELCVTLYTNQSQQEVQGTVRVNRKDKLIVLGQVQNISDPSQQGWVFQVNLTHLLQIQVPQSASLQGALYWKLSNNSMFGYLATGKAVVDHQRESQFAVQLNGSSREVGLYSSFSQHHSSAVPKTFEVRCFFHFHIDTNIYQFIYF</sequence>
<organism evidence="1 2">
    <name type="scientific">Scleropages formosus</name>
    <name type="common">Asian bonytongue</name>
    <name type="synonym">Osteoglossum formosum</name>
    <dbReference type="NCBI Taxonomy" id="113540"/>
    <lineage>
        <taxon>Eukaryota</taxon>
        <taxon>Metazoa</taxon>
        <taxon>Chordata</taxon>
        <taxon>Craniata</taxon>
        <taxon>Vertebrata</taxon>
        <taxon>Euteleostomi</taxon>
        <taxon>Actinopterygii</taxon>
        <taxon>Neopterygii</taxon>
        <taxon>Teleostei</taxon>
        <taxon>Osteoglossocephala</taxon>
        <taxon>Osteoglossomorpha</taxon>
        <taxon>Osteoglossiformes</taxon>
        <taxon>Osteoglossidae</taxon>
        <taxon>Scleropages</taxon>
    </lineage>
</organism>
<dbReference type="PANTHER" id="PTHR37860:SF2">
    <property type="entry name" value="VITELLOGENIN DOMAIN-CONTAINING PROTEIN"/>
    <property type="match status" value="1"/>
</dbReference>
<dbReference type="Proteomes" id="UP000694397">
    <property type="component" value="Chromosome 25"/>
</dbReference>
<dbReference type="OrthoDB" id="6484170at2759"/>
<accession>A0A8C9S4N1</accession>
<reference evidence="1 2" key="1">
    <citation type="submission" date="2019-04" db="EMBL/GenBank/DDBJ databases">
        <authorList>
            <consortium name="Wellcome Sanger Institute Data Sharing"/>
        </authorList>
    </citation>
    <scope>NUCLEOTIDE SEQUENCE [LARGE SCALE GENOMIC DNA]</scope>
</reference>
<protein>
    <recommendedName>
        <fullName evidence="3">VWFD domain-containing protein</fullName>
    </recommendedName>
</protein>
<evidence type="ECO:0000313" key="2">
    <source>
        <dbReference type="Proteomes" id="UP000694397"/>
    </source>
</evidence>
<dbReference type="PANTHER" id="PTHR37860">
    <property type="entry name" value="AGAP008810-PA"/>
    <property type="match status" value="1"/>
</dbReference>
<reference evidence="1" key="2">
    <citation type="submission" date="2025-08" db="UniProtKB">
        <authorList>
            <consortium name="Ensembl"/>
        </authorList>
    </citation>
    <scope>IDENTIFICATION</scope>
</reference>
<dbReference type="Pfam" id="PF21013">
    <property type="entry name" value="LOC400499"/>
    <property type="match status" value="1"/>
</dbReference>
<dbReference type="AlphaFoldDB" id="A0A8C9S4N1"/>
<reference evidence="1" key="3">
    <citation type="submission" date="2025-09" db="UniProtKB">
        <authorList>
            <consortium name="Ensembl"/>
        </authorList>
    </citation>
    <scope>IDENTIFICATION</scope>
</reference>
<dbReference type="InterPro" id="IPR048484">
    <property type="entry name" value="LOC400499-like"/>
</dbReference>